<protein>
    <recommendedName>
        <fullName evidence="4">DUF2569 domain-containing protein</fullName>
    </recommendedName>
</protein>
<evidence type="ECO:0000256" key="1">
    <source>
        <dbReference type="SAM" id="Phobius"/>
    </source>
</evidence>
<comment type="caution">
    <text evidence="2">The sequence shown here is derived from an EMBL/GenBank/DDBJ whole genome shotgun (WGS) entry which is preliminary data.</text>
</comment>
<proteinExistence type="predicted"/>
<accession>A0ABW5NH44</accession>
<feature type="transmembrane region" description="Helical" evidence="1">
    <location>
        <begin position="56"/>
        <end position="77"/>
    </location>
</feature>
<keyword evidence="1" id="KW-0472">Membrane</keyword>
<dbReference type="RefSeq" id="WP_378254008.1">
    <property type="nucleotide sequence ID" value="NZ_JBHSJV010000001.1"/>
</dbReference>
<sequence length="145" mass="16944">MELIIKYFRPSTVYKGVWPIKVYVLKLFFLLMFLLVAKEAWTTLITHKGDWNPEVAVAWCAIAAYTTLSGLGIIHTLKMLPIMLFMYLYKSLWLFFVAYPLWKNGTLAGSEAEDWTQTFMLIVIPVVFTPWRYVFKTYVLGKDKV</sequence>
<evidence type="ECO:0000313" key="2">
    <source>
        <dbReference type="EMBL" id="MFD2593544.1"/>
    </source>
</evidence>
<reference evidence="3" key="1">
    <citation type="journal article" date="2019" name="Int. J. Syst. Evol. Microbiol.">
        <title>The Global Catalogue of Microorganisms (GCM) 10K type strain sequencing project: providing services to taxonomists for standard genome sequencing and annotation.</title>
        <authorList>
            <consortium name="The Broad Institute Genomics Platform"/>
            <consortium name="The Broad Institute Genome Sequencing Center for Infectious Disease"/>
            <person name="Wu L."/>
            <person name="Ma J."/>
        </authorList>
    </citation>
    <scope>NUCLEOTIDE SEQUENCE [LARGE SCALE GENOMIC DNA]</scope>
    <source>
        <strain evidence="3">KCTC 42423</strain>
    </source>
</reference>
<organism evidence="2 3">
    <name type="scientific">Aquimarina hainanensis</name>
    <dbReference type="NCBI Taxonomy" id="1578017"/>
    <lineage>
        <taxon>Bacteria</taxon>
        <taxon>Pseudomonadati</taxon>
        <taxon>Bacteroidota</taxon>
        <taxon>Flavobacteriia</taxon>
        <taxon>Flavobacteriales</taxon>
        <taxon>Flavobacteriaceae</taxon>
        <taxon>Aquimarina</taxon>
    </lineage>
</organism>
<dbReference type="Proteomes" id="UP001597459">
    <property type="component" value="Unassembled WGS sequence"/>
</dbReference>
<feature type="transmembrane region" description="Helical" evidence="1">
    <location>
        <begin position="20"/>
        <end position="36"/>
    </location>
</feature>
<evidence type="ECO:0008006" key="4">
    <source>
        <dbReference type="Google" id="ProtNLM"/>
    </source>
</evidence>
<feature type="transmembrane region" description="Helical" evidence="1">
    <location>
        <begin position="114"/>
        <end position="135"/>
    </location>
</feature>
<name>A0ABW5NH44_9FLAO</name>
<keyword evidence="1" id="KW-0812">Transmembrane</keyword>
<feature type="transmembrane region" description="Helical" evidence="1">
    <location>
        <begin position="84"/>
        <end position="102"/>
    </location>
</feature>
<keyword evidence="3" id="KW-1185">Reference proteome</keyword>
<gene>
    <name evidence="2" type="ORF">ACFSTE_22085</name>
</gene>
<keyword evidence="1" id="KW-1133">Transmembrane helix</keyword>
<evidence type="ECO:0000313" key="3">
    <source>
        <dbReference type="Proteomes" id="UP001597459"/>
    </source>
</evidence>
<dbReference type="EMBL" id="JBHULX010000048">
    <property type="protein sequence ID" value="MFD2593544.1"/>
    <property type="molecule type" value="Genomic_DNA"/>
</dbReference>